<dbReference type="InterPro" id="IPR011335">
    <property type="entry name" value="Restrct_endonuc-II-like"/>
</dbReference>
<evidence type="ECO:0000313" key="2">
    <source>
        <dbReference type="Proteomes" id="UP000811492"/>
    </source>
</evidence>
<protein>
    <recommendedName>
        <fullName evidence="3">DUF559 domain-containing protein</fullName>
    </recommendedName>
</protein>
<sequence length="343" mass="37470">MARPHAPLPGCLGATFTTSEARAAGVSSRRLAGPDIERVVRGVYRRIDFGAGDASDLHPAERWRQLQFTKACAILRALSHGQYFSHATAAVILGLPVPHRADNDIDAACSADRWVSRAPGVRSHRLAPGLVRVGIARGLPTASPADVWAMLGDELSLPDLVALGDAVIRRPRIPGTQRLERAPLATLADLEAVITAMRRRGNAALRQALPLLVTGSASAPESHLRLKLHEWGLPQPELDVDVYNAAGRLLGASELAYPQYKIALEYEGSHHRVHAAQWNRDIDKYHAYESAGWRAIRITGSLQYGRALVLRSRVESALRDRGWTPMTRDRSVTCTKPANSAHY</sequence>
<dbReference type="EMBL" id="JAFEVO010000001">
    <property type="protein sequence ID" value="MBS3182076.1"/>
    <property type="molecule type" value="Genomic_DNA"/>
</dbReference>
<name>A0ABS5M4F3_9MICO</name>
<gene>
    <name evidence="1" type="ORF">JSQ98_07700</name>
</gene>
<evidence type="ECO:0008006" key="3">
    <source>
        <dbReference type="Google" id="ProtNLM"/>
    </source>
</evidence>
<proteinExistence type="predicted"/>
<dbReference type="RefSeq" id="WP_211649085.1">
    <property type="nucleotide sequence ID" value="NZ_JAFEVO010000001.1"/>
</dbReference>
<dbReference type="Proteomes" id="UP000811492">
    <property type="component" value="Unassembled WGS sequence"/>
</dbReference>
<comment type="caution">
    <text evidence="1">The sequence shown here is derived from an EMBL/GenBank/DDBJ whole genome shotgun (WGS) entry which is preliminary data.</text>
</comment>
<keyword evidence="2" id="KW-1185">Reference proteome</keyword>
<organism evidence="1 2">
    <name type="scientific">Leucobacter manosquensis</name>
    <dbReference type="NCBI Taxonomy" id="2810611"/>
    <lineage>
        <taxon>Bacteria</taxon>
        <taxon>Bacillati</taxon>
        <taxon>Actinomycetota</taxon>
        <taxon>Actinomycetes</taxon>
        <taxon>Micrococcales</taxon>
        <taxon>Microbacteriaceae</taxon>
        <taxon>Leucobacter</taxon>
    </lineage>
</organism>
<reference evidence="1 2" key="1">
    <citation type="submission" date="2021-02" db="EMBL/GenBank/DDBJ databases">
        <title>Draft genome and description of Leucobacter sp nov strain Marseille-Q4368.</title>
        <authorList>
            <person name="Boxberger M."/>
            <person name="La Scola B."/>
        </authorList>
    </citation>
    <scope>NUCLEOTIDE SEQUENCE [LARGE SCALE GENOMIC DNA]</scope>
    <source>
        <strain evidence="1 2">Marseille-Q4368</strain>
    </source>
</reference>
<evidence type="ECO:0000313" key="1">
    <source>
        <dbReference type="EMBL" id="MBS3182076.1"/>
    </source>
</evidence>
<accession>A0ABS5M4F3</accession>
<dbReference type="SUPFAM" id="SSF52980">
    <property type="entry name" value="Restriction endonuclease-like"/>
    <property type="match status" value="1"/>
</dbReference>